<comment type="caution">
    <text evidence="4">The sequence shown here is derived from an EMBL/GenBank/DDBJ whole genome shotgun (WGS) entry which is preliminary data.</text>
</comment>
<proteinExistence type="predicted"/>
<evidence type="ECO:0000256" key="2">
    <source>
        <dbReference type="PIRNR" id="PIRNR002070"/>
    </source>
</evidence>
<dbReference type="InterPro" id="IPR012340">
    <property type="entry name" value="NA-bd_OB-fold"/>
</dbReference>
<organism evidence="4 5">
    <name type="scientific">Mucilaginibacter polytrichastri</name>
    <dbReference type="NCBI Taxonomy" id="1302689"/>
    <lineage>
        <taxon>Bacteria</taxon>
        <taxon>Pseudomonadati</taxon>
        <taxon>Bacteroidota</taxon>
        <taxon>Sphingobacteriia</taxon>
        <taxon>Sphingobacteriales</taxon>
        <taxon>Sphingobacteriaceae</taxon>
        <taxon>Mucilaginibacter</taxon>
    </lineage>
</organism>
<dbReference type="STRING" id="1302689.RG47T_5257"/>
<dbReference type="GO" id="GO:0003697">
    <property type="term" value="F:single-stranded DNA binding"/>
    <property type="evidence" value="ECO:0007669"/>
    <property type="project" value="InterPro"/>
</dbReference>
<dbReference type="Gene3D" id="2.40.50.140">
    <property type="entry name" value="Nucleic acid-binding proteins"/>
    <property type="match status" value="1"/>
</dbReference>
<dbReference type="Proteomes" id="UP000186720">
    <property type="component" value="Unassembled WGS sequence"/>
</dbReference>
<keyword evidence="1 2" id="KW-0238">DNA-binding</keyword>
<sequence>MVANAAVRTTKTDKKVTAFTIAINDSYKPKDKDRVQITTYVDCSYWRNPGIAEYLTKGTLVQLSGRMQAGAYINKDGEAVGTLNFNTESIKLLGKSAGTPAERETEKAAPKAGKKQTANAGGAPDDDDLPF</sequence>
<dbReference type="CDD" id="cd04496">
    <property type="entry name" value="SSB_OBF"/>
    <property type="match status" value="1"/>
</dbReference>
<keyword evidence="5" id="KW-1185">Reference proteome</keyword>
<evidence type="ECO:0000256" key="1">
    <source>
        <dbReference type="ARBA" id="ARBA00023125"/>
    </source>
</evidence>
<protein>
    <recommendedName>
        <fullName evidence="2">Single-stranded DNA-binding protein</fullName>
    </recommendedName>
</protein>
<name>A0A1Q5ZS40_9SPHI</name>
<evidence type="ECO:0000313" key="4">
    <source>
        <dbReference type="EMBL" id="OKS84567.1"/>
    </source>
</evidence>
<dbReference type="PROSITE" id="PS50935">
    <property type="entry name" value="SSB"/>
    <property type="match status" value="1"/>
</dbReference>
<accession>A0A1Q5ZS40</accession>
<dbReference type="PIRSF" id="PIRSF002070">
    <property type="entry name" value="SSB"/>
    <property type="match status" value="1"/>
</dbReference>
<evidence type="ECO:0000313" key="5">
    <source>
        <dbReference type="Proteomes" id="UP000186720"/>
    </source>
</evidence>
<dbReference type="InterPro" id="IPR000424">
    <property type="entry name" value="Primosome_PriB/ssb"/>
</dbReference>
<gene>
    <name evidence="4" type="ORF">RG47T_5257</name>
</gene>
<evidence type="ECO:0000256" key="3">
    <source>
        <dbReference type="SAM" id="MobiDB-lite"/>
    </source>
</evidence>
<dbReference type="AlphaFoldDB" id="A0A1Q5ZS40"/>
<reference evidence="4 5" key="1">
    <citation type="submission" date="2016-11" db="EMBL/GenBank/DDBJ databases">
        <title>Whole Genome Sequencing of Mucilaginibacter polytrichastri RG4-7(T) isolated from the moss sample.</title>
        <authorList>
            <person name="Li Y."/>
        </authorList>
    </citation>
    <scope>NUCLEOTIDE SEQUENCE [LARGE SCALE GENOMIC DNA]</scope>
    <source>
        <strain evidence="4 5">RG4-7</strain>
    </source>
</reference>
<dbReference type="Pfam" id="PF00436">
    <property type="entry name" value="SSB"/>
    <property type="match status" value="1"/>
</dbReference>
<dbReference type="EMBL" id="MPPL01000002">
    <property type="protein sequence ID" value="OKS84567.1"/>
    <property type="molecule type" value="Genomic_DNA"/>
</dbReference>
<dbReference type="GO" id="GO:0006260">
    <property type="term" value="P:DNA replication"/>
    <property type="evidence" value="ECO:0007669"/>
    <property type="project" value="InterPro"/>
</dbReference>
<feature type="region of interest" description="Disordered" evidence="3">
    <location>
        <begin position="94"/>
        <end position="131"/>
    </location>
</feature>
<dbReference type="InterPro" id="IPR011344">
    <property type="entry name" value="ssDNA-bd"/>
</dbReference>
<dbReference type="SUPFAM" id="SSF50249">
    <property type="entry name" value="Nucleic acid-binding proteins"/>
    <property type="match status" value="1"/>
</dbReference>